<name>A0A1M4VFV4_9GAMM</name>
<keyword evidence="1" id="KW-0472">Membrane</keyword>
<evidence type="ECO:0000313" key="3">
    <source>
        <dbReference type="Proteomes" id="UP000184170"/>
    </source>
</evidence>
<accession>A0A1M4VFV4</accession>
<dbReference type="RefSeq" id="WP_073270957.1">
    <property type="nucleotide sequence ID" value="NZ_FQVA01000001.1"/>
</dbReference>
<gene>
    <name evidence="2" type="ORF">SAMN04487965_0417</name>
</gene>
<evidence type="ECO:0000256" key="1">
    <source>
        <dbReference type="SAM" id="Phobius"/>
    </source>
</evidence>
<protein>
    <submittedName>
        <fullName evidence="2">Uncharacterized protein</fullName>
    </submittedName>
</protein>
<feature type="transmembrane region" description="Helical" evidence="1">
    <location>
        <begin position="166"/>
        <end position="185"/>
    </location>
</feature>
<dbReference type="OrthoDB" id="6879405at2"/>
<organism evidence="2 3">
    <name type="scientific">Microbulbifer donghaiensis</name>
    <dbReference type="NCBI Taxonomy" id="494016"/>
    <lineage>
        <taxon>Bacteria</taxon>
        <taxon>Pseudomonadati</taxon>
        <taxon>Pseudomonadota</taxon>
        <taxon>Gammaproteobacteria</taxon>
        <taxon>Cellvibrionales</taxon>
        <taxon>Microbulbiferaceae</taxon>
        <taxon>Microbulbifer</taxon>
    </lineage>
</organism>
<dbReference type="Proteomes" id="UP000184170">
    <property type="component" value="Unassembled WGS sequence"/>
</dbReference>
<dbReference type="AlphaFoldDB" id="A0A1M4VFV4"/>
<keyword evidence="3" id="KW-1185">Reference proteome</keyword>
<dbReference type="STRING" id="494016.SAMN04487965_0417"/>
<evidence type="ECO:0000313" key="2">
    <source>
        <dbReference type="EMBL" id="SHE67896.1"/>
    </source>
</evidence>
<dbReference type="EMBL" id="FQVA01000001">
    <property type="protein sequence ID" value="SHE67896.1"/>
    <property type="molecule type" value="Genomic_DNA"/>
</dbReference>
<reference evidence="3" key="1">
    <citation type="submission" date="2016-11" db="EMBL/GenBank/DDBJ databases">
        <authorList>
            <person name="Varghese N."/>
            <person name="Submissions S."/>
        </authorList>
    </citation>
    <scope>NUCLEOTIDE SEQUENCE [LARGE SCALE GENOMIC DNA]</scope>
    <source>
        <strain evidence="3">CGMCC 1.7063</strain>
    </source>
</reference>
<sequence>METEAELKQTNEFSGVLVLHIWSVDRDRYITLYRGSVTLRFQPLKGMRIVSDTNYFTIHDIEWDIEENTFRAYIVQVEHNAFDSFIDMKFLIEEAERVGWKRAKGRLGGIQDAEDTEFIDYCFPLSDIRFQEIESKDREERFKEVVLNSLTKLGSKLHSMESLRPLTLITGVVLGVVISAVVQAVL</sequence>
<keyword evidence="1" id="KW-1133">Transmembrane helix</keyword>
<proteinExistence type="predicted"/>
<keyword evidence="1" id="KW-0812">Transmembrane</keyword>